<dbReference type="CDD" id="cd07197">
    <property type="entry name" value="nitrilase"/>
    <property type="match status" value="1"/>
</dbReference>
<dbReference type="SUPFAM" id="SSF56317">
    <property type="entry name" value="Carbon-nitrogen hydrolase"/>
    <property type="match status" value="1"/>
</dbReference>
<evidence type="ECO:0000313" key="3">
    <source>
        <dbReference type="Proteomes" id="UP000247437"/>
    </source>
</evidence>
<dbReference type="AlphaFoldDB" id="A0A2W0EX03"/>
<dbReference type="GO" id="GO:0016787">
    <property type="term" value="F:hydrolase activity"/>
    <property type="evidence" value="ECO:0007669"/>
    <property type="project" value="UniProtKB-KW"/>
</dbReference>
<evidence type="ECO:0000313" key="2">
    <source>
        <dbReference type="EMBL" id="PYY67734.1"/>
    </source>
</evidence>
<evidence type="ECO:0000259" key="1">
    <source>
        <dbReference type="PROSITE" id="PS50263"/>
    </source>
</evidence>
<gene>
    <name evidence="2" type="ORF">CRX42_25500</name>
</gene>
<dbReference type="Gene3D" id="3.60.110.10">
    <property type="entry name" value="Carbon-nitrogen hydrolase"/>
    <property type="match status" value="1"/>
</dbReference>
<dbReference type="InterPro" id="IPR003010">
    <property type="entry name" value="C-N_Hydrolase"/>
</dbReference>
<name>A0A2W0EX03_PSEJE</name>
<dbReference type="OrthoDB" id="9760188at2"/>
<organism evidence="2 3">
    <name type="scientific">Pseudomonas jessenii</name>
    <dbReference type="NCBI Taxonomy" id="77298"/>
    <lineage>
        <taxon>Bacteria</taxon>
        <taxon>Pseudomonadati</taxon>
        <taxon>Pseudomonadota</taxon>
        <taxon>Gammaproteobacteria</taxon>
        <taxon>Pseudomonadales</taxon>
        <taxon>Pseudomonadaceae</taxon>
        <taxon>Pseudomonas</taxon>
    </lineage>
</organism>
<reference evidence="2 3" key="1">
    <citation type="journal article" date="2018" name="Appl. Microbiol. Biotechnol.">
        <title>Characterization of the caprolactam degradation pathway in Pseudomonas jessenii using mass spectrometry-based proteomics.</title>
        <authorList>
            <person name="Otzen M."/>
            <person name="Palacio C."/>
            <person name="Janssen D.B."/>
        </authorList>
    </citation>
    <scope>NUCLEOTIDE SEQUENCE [LARGE SCALE GENOMIC DNA]</scope>
    <source>
        <strain evidence="2 3">GO3</strain>
    </source>
</reference>
<accession>A0A2W0EX03</accession>
<dbReference type="InterPro" id="IPR036526">
    <property type="entry name" value="C-N_Hydrolase_sf"/>
</dbReference>
<feature type="domain" description="CN hydrolase" evidence="1">
    <location>
        <begin position="1"/>
        <end position="218"/>
    </location>
</feature>
<dbReference type="Pfam" id="PF00795">
    <property type="entry name" value="CN_hydrolase"/>
    <property type="match status" value="1"/>
</dbReference>
<sequence length="226" mass="24002">MPGYSKGVVFGVMPILRPARLLNSYVLQPGRLAADVVMFSERGHHALTRNSNEANSRLNILIAVGAPTRGKEGNAISMITFQPGIARCTYSKQHLHADELPFFSSGTQQRLFSCASHVVAPAICYESLQADHARQAAEAGAQIYFTSVAKSERGVAAAYSHYPLIAKQHAMTVLMANCVGLADDFVGAGQSGVWDSGGKLVIQAGTSGEALVMYDFSTGKGELVGL</sequence>
<dbReference type="EMBL" id="PDLL01000433">
    <property type="protein sequence ID" value="PYY67734.1"/>
    <property type="molecule type" value="Genomic_DNA"/>
</dbReference>
<dbReference type="Proteomes" id="UP000247437">
    <property type="component" value="Unassembled WGS sequence"/>
</dbReference>
<proteinExistence type="predicted"/>
<keyword evidence="2" id="KW-0378">Hydrolase</keyword>
<comment type="caution">
    <text evidence="2">The sequence shown here is derived from an EMBL/GenBank/DDBJ whole genome shotgun (WGS) entry which is preliminary data.</text>
</comment>
<protein>
    <submittedName>
        <fullName evidence="2">Carbon-nitrogen hydrolase family protein</fullName>
    </submittedName>
</protein>
<dbReference type="PROSITE" id="PS50263">
    <property type="entry name" value="CN_HYDROLASE"/>
    <property type="match status" value="1"/>
</dbReference>